<dbReference type="AlphaFoldDB" id="A0A3B0S8F4"/>
<organism evidence="1">
    <name type="scientific">hydrothermal vent metagenome</name>
    <dbReference type="NCBI Taxonomy" id="652676"/>
    <lineage>
        <taxon>unclassified sequences</taxon>
        <taxon>metagenomes</taxon>
        <taxon>ecological metagenomes</taxon>
    </lineage>
</organism>
<evidence type="ECO:0000313" key="1">
    <source>
        <dbReference type="EMBL" id="VAW00560.1"/>
    </source>
</evidence>
<sequence>MKIIKYTLAVALLVSVSAGMAAEAAEKAKKDPLQLARGAKAWAQNCGRCHNIRPPKELTDQEWEVSATHMRVRANLPGAMVRDIIVFLKASNNEKIKK</sequence>
<dbReference type="InterPro" id="IPR036909">
    <property type="entry name" value="Cyt_c-like_dom_sf"/>
</dbReference>
<accession>A0A3B0S8F4</accession>
<proteinExistence type="predicted"/>
<protein>
    <recommendedName>
        <fullName evidence="2">Cytochrome c, class I</fullName>
    </recommendedName>
</protein>
<dbReference type="SUPFAM" id="SSF46626">
    <property type="entry name" value="Cytochrome c"/>
    <property type="match status" value="1"/>
</dbReference>
<reference evidence="1" key="1">
    <citation type="submission" date="2018-06" db="EMBL/GenBank/DDBJ databases">
        <authorList>
            <person name="Zhirakovskaya E."/>
        </authorList>
    </citation>
    <scope>NUCLEOTIDE SEQUENCE</scope>
</reference>
<name>A0A3B0S8F4_9ZZZZ</name>
<evidence type="ECO:0008006" key="2">
    <source>
        <dbReference type="Google" id="ProtNLM"/>
    </source>
</evidence>
<dbReference type="Gene3D" id="1.10.760.10">
    <property type="entry name" value="Cytochrome c-like domain"/>
    <property type="match status" value="1"/>
</dbReference>
<dbReference type="GO" id="GO:0009055">
    <property type="term" value="F:electron transfer activity"/>
    <property type="evidence" value="ECO:0007669"/>
    <property type="project" value="InterPro"/>
</dbReference>
<gene>
    <name evidence="1" type="ORF">MNBD_ALPHA01-857</name>
</gene>
<dbReference type="EMBL" id="UOEJ01000135">
    <property type="protein sequence ID" value="VAW00560.1"/>
    <property type="molecule type" value="Genomic_DNA"/>
</dbReference>
<dbReference type="GO" id="GO:0020037">
    <property type="term" value="F:heme binding"/>
    <property type="evidence" value="ECO:0007669"/>
    <property type="project" value="InterPro"/>
</dbReference>